<dbReference type="NCBIfam" id="TIGR02412">
    <property type="entry name" value="pepN_strep_liv"/>
    <property type="match status" value="1"/>
</dbReference>
<evidence type="ECO:0000256" key="10">
    <source>
        <dbReference type="ARBA" id="ARBA00022833"/>
    </source>
</evidence>
<dbReference type="InterPro" id="IPR050344">
    <property type="entry name" value="Peptidase_M1_aminopeptidases"/>
</dbReference>
<keyword evidence="8" id="KW-0479">Metal-binding</keyword>
<comment type="catalytic activity">
    <reaction evidence="1">
        <text>Release of an N-terminal amino acid, Xaa-|-Yaa- from a peptide, amide or arylamide. Xaa is preferably Ala, but may be most amino acids including Pro (slow action). When a terminal hydrophobic residue is followed by a prolyl residue, the two may be released as an intact Xaa-Pro dipeptide.</text>
        <dbReference type="EC" id="3.4.11.2"/>
    </reaction>
</comment>
<evidence type="ECO:0000259" key="15">
    <source>
        <dbReference type="Pfam" id="PF11838"/>
    </source>
</evidence>
<evidence type="ECO:0000256" key="9">
    <source>
        <dbReference type="ARBA" id="ARBA00022801"/>
    </source>
</evidence>
<keyword evidence="6 17" id="KW-0031">Aminopeptidase</keyword>
<gene>
    <name evidence="17" type="primary">pepN_2</name>
    <name evidence="17" type="ORF">GCM10023353_35110</name>
</gene>
<evidence type="ECO:0000256" key="13">
    <source>
        <dbReference type="ARBA" id="ARBA00031533"/>
    </source>
</evidence>
<comment type="cofactor">
    <cofactor evidence="2">
        <name>Zn(2+)</name>
        <dbReference type="ChEBI" id="CHEBI:29105"/>
    </cofactor>
</comment>
<proteinExistence type="inferred from homology"/>
<dbReference type="Proteomes" id="UP001500839">
    <property type="component" value="Unassembled WGS sequence"/>
</dbReference>
<accession>A0ABP9D3I0</accession>
<dbReference type="Gene3D" id="1.10.390.10">
    <property type="entry name" value="Neutral Protease Domain 2"/>
    <property type="match status" value="1"/>
</dbReference>
<evidence type="ECO:0000259" key="14">
    <source>
        <dbReference type="Pfam" id="PF01433"/>
    </source>
</evidence>
<sequence>MSDPTTANLTRDETAARSAQVTVHGYRVELDVTGAVDAAATGFPTAVTVEVEADGDTWLDFLGESVEAVRIDGAAAPVEYDGARVALRNLRGRSTVRVEATGRYSRSGEGLHRFVDPVDGATYLYTQYEPADCRRVFACFEQPDMKAPFTFEVTAPEGWEVISNREPAETEPAGPGAVRVRFAPTLPIPTYITAVVAGPYHRVPGEWSRPGASADCPGGDGGTLSVPLGVLCRRSLAEHLDADAILEVTRQGLDFFHDAFDYPYPWGKYDQVFVPEYNLGAMENPGCVTFTEKYVFRGEATRAQYEARATTILHEMAHMWFGDLVTMRWWDDLWLKESFADYMGTLACAEATEFTDAWVAFAERRKAWAYRQDQLPTTHPIVADIVDLEAAKLNFDGITYAKGAAVLKQLVAYVGREAFFEGARRYFRAHEYGNTTLTDLLVELSAASGRDLDAWARAWLQTTGVATLTLEQAGTGAETVAAQSDTRPHRFGTGRYEYDGDALVCVGRADVELSGAPQSTPVPLAAAPLVVLNDDDLTYAKTRLDARSLATVESGLSRVADPLARGQIWAALWNAVRDGELDPARYLAVVARHAPAETNTALLASALANADDAVNRYVPAADRAHRRAAWLETVWSTVQAGGGLPWARALAGAASVADGRAPGIRALLDGSGPVPAGLRLDPDLRWSLWTALAATGHAGPAGLDVELAADDTASGRTARLRALAARPDAGVKRDARRRILDDASLTNDQVDALIAGFRAGRRRDLIAEYDDAYFAELTRVWRGRSIEIARRIVLGLFPAGESTDAVDGWLAAHPDAPGALRRLVIEQGDHLARAIRVRGIWG</sequence>
<evidence type="ECO:0000256" key="8">
    <source>
        <dbReference type="ARBA" id="ARBA00022723"/>
    </source>
</evidence>
<keyword evidence="18" id="KW-1185">Reference proteome</keyword>
<comment type="caution">
    <text evidence="17">The sequence shown here is derived from an EMBL/GenBank/DDBJ whole genome shotgun (WGS) entry which is preliminary data.</text>
</comment>
<feature type="domain" description="Aminopeptidase N-like N-terminal" evidence="16">
    <location>
        <begin position="92"/>
        <end position="192"/>
    </location>
</feature>
<dbReference type="InterPro" id="IPR042097">
    <property type="entry name" value="Aminopeptidase_N-like_N_sf"/>
</dbReference>
<dbReference type="PANTHER" id="PTHR11533">
    <property type="entry name" value="PROTEASE M1 ZINC METALLOPROTEASE"/>
    <property type="match status" value="1"/>
</dbReference>
<dbReference type="PRINTS" id="PR00756">
    <property type="entry name" value="ALADIPTASE"/>
</dbReference>
<keyword evidence="7" id="KW-0645">Protease</keyword>
<dbReference type="Pfam" id="PF17900">
    <property type="entry name" value="Peptidase_M1_N"/>
    <property type="match status" value="1"/>
</dbReference>
<reference evidence="18" key="1">
    <citation type="journal article" date="2019" name="Int. J. Syst. Evol. Microbiol.">
        <title>The Global Catalogue of Microorganisms (GCM) 10K type strain sequencing project: providing services to taxonomists for standard genome sequencing and annotation.</title>
        <authorList>
            <consortium name="The Broad Institute Genomics Platform"/>
            <consortium name="The Broad Institute Genome Sequencing Center for Infectious Disease"/>
            <person name="Wu L."/>
            <person name="Ma J."/>
        </authorList>
    </citation>
    <scope>NUCLEOTIDE SEQUENCE [LARGE SCALE GENOMIC DNA]</scope>
    <source>
        <strain evidence="18">JCM 18542</strain>
    </source>
</reference>
<evidence type="ECO:0000256" key="4">
    <source>
        <dbReference type="ARBA" id="ARBA00012564"/>
    </source>
</evidence>
<dbReference type="Gene3D" id="2.60.40.1730">
    <property type="entry name" value="tricorn interacting facor f3 domain"/>
    <property type="match status" value="1"/>
</dbReference>
<dbReference type="InterPro" id="IPR045357">
    <property type="entry name" value="Aminopeptidase_N-like_N"/>
</dbReference>
<evidence type="ECO:0000256" key="1">
    <source>
        <dbReference type="ARBA" id="ARBA00000098"/>
    </source>
</evidence>
<dbReference type="InterPro" id="IPR024571">
    <property type="entry name" value="ERAP1-like_C_dom"/>
</dbReference>
<evidence type="ECO:0000256" key="5">
    <source>
        <dbReference type="ARBA" id="ARBA00015611"/>
    </source>
</evidence>
<dbReference type="SUPFAM" id="SSF55486">
    <property type="entry name" value="Metalloproteases ('zincins'), catalytic domain"/>
    <property type="match status" value="1"/>
</dbReference>
<dbReference type="CDD" id="cd09602">
    <property type="entry name" value="M1_APN"/>
    <property type="match status" value="1"/>
</dbReference>
<evidence type="ECO:0000256" key="11">
    <source>
        <dbReference type="ARBA" id="ARBA00023049"/>
    </source>
</evidence>
<evidence type="ECO:0000256" key="2">
    <source>
        <dbReference type="ARBA" id="ARBA00001947"/>
    </source>
</evidence>
<dbReference type="Pfam" id="PF01433">
    <property type="entry name" value="Peptidase_M1"/>
    <property type="match status" value="1"/>
</dbReference>
<evidence type="ECO:0000259" key="16">
    <source>
        <dbReference type="Pfam" id="PF17900"/>
    </source>
</evidence>
<keyword evidence="10" id="KW-0862">Zinc</keyword>
<dbReference type="PANTHER" id="PTHR11533:SF174">
    <property type="entry name" value="PUROMYCIN-SENSITIVE AMINOPEPTIDASE-RELATED"/>
    <property type="match status" value="1"/>
</dbReference>
<dbReference type="RefSeq" id="WP_345602861.1">
    <property type="nucleotide sequence ID" value="NZ_BAABKQ010000001.1"/>
</dbReference>
<dbReference type="InterPro" id="IPR001930">
    <property type="entry name" value="Peptidase_M1"/>
</dbReference>
<evidence type="ECO:0000256" key="7">
    <source>
        <dbReference type="ARBA" id="ARBA00022670"/>
    </source>
</evidence>
<dbReference type="GO" id="GO:0004177">
    <property type="term" value="F:aminopeptidase activity"/>
    <property type="evidence" value="ECO:0007669"/>
    <property type="project" value="UniProtKB-KW"/>
</dbReference>
<dbReference type="InterPro" id="IPR014782">
    <property type="entry name" value="Peptidase_M1_dom"/>
</dbReference>
<dbReference type="Pfam" id="PF11838">
    <property type="entry name" value="ERAP1_C"/>
    <property type="match status" value="1"/>
</dbReference>
<evidence type="ECO:0000256" key="12">
    <source>
        <dbReference type="ARBA" id="ARBA00029811"/>
    </source>
</evidence>
<evidence type="ECO:0000256" key="3">
    <source>
        <dbReference type="ARBA" id="ARBA00010136"/>
    </source>
</evidence>
<dbReference type="InterPro" id="IPR027268">
    <property type="entry name" value="Peptidase_M4/M1_CTD_sf"/>
</dbReference>
<evidence type="ECO:0000313" key="17">
    <source>
        <dbReference type="EMBL" id="GAA4823379.1"/>
    </source>
</evidence>
<protein>
    <recommendedName>
        <fullName evidence="5">Aminopeptidase N</fullName>
        <ecNumber evidence="4">3.4.11.2</ecNumber>
    </recommendedName>
    <alternativeName>
        <fullName evidence="12">Alanine aminopeptidase</fullName>
    </alternativeName>
    <alternativeName>
        <fullName evidence="13">Lysyl aminopeptidase</fullName>
    </alternativeName>
</protein>
<feature type="domain" description="Peptidase M1 membrane alanine aminopeptidase" evidence="14">
    <location>
        <begin position="246"/>
        <end position="459"/>
    </location>
</feature>
<comment type="similarity">
    <text evidence="3">Belongs to the peptidase M1 family.</text>
</comment>
<feature type="domain" description="ERAP1-like C-terminal" evidence="15">
    <location>
        <begin position="529"/>
        <end position="829"/>
    </location>
</feature>
<keyword evidence="11" id="KW-0482">Metalloprotease</keyword>
<evidence type="ECO:0000313" key="18">
    <source>
        <dbReference type="Proteomes" id="UP001500839"/>
    </source>
</evidence>
<dbReference type="EMBL" id="BAABKQ010000001">
    <property type="protein sequence ID" value="GAA4823379.1"/>
    <property type="molecule type" value="Genomic_DNA"/>
</dbReference>
<evidence type="ECO:0000256" key="6">
    <source>
        <dbReference type="ARBA" id="ARBA00022438"/>
    </source>
</evidence>
<dbReference type="EC" id="3.4.11.2" evidence="4"/>
<dbReference type="InterPro" id="IPR012778">
    <property type="entry name" value="Pept_M1_aminopeptidase"/>
</dbReference>
<organism evidence="17 18">
    <name type="scientific">Tomitella cavernea</name>
    <dbReference type="NCBI Taxonomy" id="1387982"/>
    <lineage>
        <taxon>Bacteria</taxon>
        <taxon>Bacillati</taxon>
        <taxon>Actinomycetota</taxon>
        <taxon>Actinomycetes</taxon>
        <taxon>Mycobacteriales</taxon>
        <taxon>Tomitella</taxon>
    </lineage>
</organism>
<keyword evidence="9" id="KW-0378">Hydrolase</keyword>
<dbReference type="SUPFAM" id="SSF63737">
    <property type="entry name" value="Leukotriene A4 hydrolase N-terminal domain"/>
    <property type="match status" value="1"/>
</dbReference>
<name>A0ABP9D3I0_9ACTN</name>